<evidence type="ECO:0000313" key="1">
    <source>
        <dbReference type="EMBL" id="AKC88268.1"/>
    </source>
</evidence>
<dbReference type="OrthoDB" id="6025738at2"/>
<proteinExistence type="predicted"/>
<dbReference type="Proteomes" id="UP000033067">
    <property type="component" value="Chromosome"/>
</dbReference>
<protein>
    <submittedName>
        <fullName evidence="1">Uncharacterized protein</fullName>
    </submittedName>
</protein>
<evidence type="ECO:0000313" key="2">
    <source>
        <dbReference type="Proteomes" id="UP000033067"/>
    </source>
</evidence>
<reference evidence="1 2" key="1">
    <citation type="journal article" date="2015" name="Genome Announc.">
        <title>Complete Genome Sequence of Pseudoxanthomonas suwonensis Strain J1, a Cellulose-Degrading Bacterium Isolated from Leaf- and Wood-Enriched Soil.</title>
        <authorList>
            <person name="Hou L."/>
            <person name="Jiang J."/>
            <person name="Xu Z."/>
            <person name="Zhou Y."/>
            <person name="Leung F.C."/>
        </authorList>
    </citation>
    <scope>NUCLEOTIDE SEQUENCE [LARGE SCALE GENOMIC DNA]</scope>
    <source>
        <strain evidence="1 2">J1</strain>
    </source>
</reference>
<dbReference type="PATRIC" id="fig|314722.6.peg.1659"/>
<sequence length="77" mass="8954">MHQASELVPWCRQETEARYVGRGEKIYQWSASYHDRGSTLYVDGRLRVEGRDVKVECRIARGARERYGAINIRDPKG</sequence>
<dbReference type="KEGG" id="psuw:WQ53_07740"/>
<keyword evidence="2" id="KW-1185">Reference proteome</keyword>
<dbReference type="AlphaFoldDB" id="A0A0E3Z513"/>
<name>A0A0E3Z513_9GAMM</name>
<gene>
    <name evidence="1" type="ORF">WQ53_07740</name>
</gene>
<dbReference type="EMBL" id="CP011144">
    <property type="protein sequence ID" value="AKC88268.1"/>
    <property type="molecule type" value="Genomic_DNA"/>
</dbReference>
<organism evidence="1 2">
    <name type="scientific">Pseudoxanthomonas suwonensis</name>
    <dbReference type="NCBI Taxonomy" id="314722"/>
    <lineage>
        <taxon>Bacteria</taxon>
        <taxon>Pseudomonadati</taxon>
        <taxon>Pseudomonadota</taxon>
        <taxon>Gammaproteobacteria</taxon>
        <taxon>Lysobacterales</taxon>
        <taxon>Lysobacteraceae</taxon>
        <taxon>Pseudoxanthomonas</taxon>
    </lineage>
</organism>
<accession>A0A0E3Z513</accession>